<protein>
    <submittedName>
        <fullName evidence="6">Amino acid adenylation domain-containing protein</fullName>
    </submittedName>
</protein>
<dbReference type="PROSITE" id="PS50075">
    <property type="entry name" value="CARRIER"/>
    <property type="match status" value="2"/>
</dbReference>
<dbReference type="FunFam" id="1.10.1200.10:FF:000016">
    <property type="entry name" value="Non-ribosomal peptide synthase"/>
    <property type="match status" value="1"/>
</dbReference>
<dbReference type="InterPro" id="IPR020845">
    <property type="entry name" value="AMP-binding_CS"/>
</dbReference>
<dbReference type="CDD" id="cd05930">
    <property type="entry name" value="A_NRPS"/>
    <property type="match status" value="2"/>
</dbReference>
<evidence type="ECO:0000256" key="4">
    <source>
        <dbReference type="ARBA" id="ARBA00022598"/>
    </source>
</evidence>
<keyword evidence="7" id="KW-1185">Reference proteome</keyword>
<dbReference type="SUPFAM" id="SSF56801">
    <property type="entry name" value="Acetyl-CoA synthetase-like"/>
    <property type="match status" value="2"/>
</dbReference>
<dbReference type="Pfam" id="PF00668">
    <property type="entry name" value="Condensation"/>
    <property type="match status" value="1"/>
</dbReference>
<dbReference type="GO" id="GO:0031177">
    <property type="term" value="F:phosphopantetheine binding"/>
    <property type="evidence" value="ECO:0007669"/>
    <property type="project" value="InterPro"/>
</dbReference>
<evidence type="ECO:0000259" key="5">
    <source>
        <dbReference type="PROSITE" id="PS50075"/>
    </source>
</evidence>
<proteinExistence type="predicted"/>
<dbReference type="GO" id="GO:0008610">
    <property type="term" value="P:lipid biosynthetic process"/>
    <property type="evidence" value="ECO:0007669"/>
    <property type="project" value="UniProtKB-ARBA"/>
</dbReference>
<dbReference type="FunFam" id="3.30.300.30:FF:000010">
    <property type="entry name" value="Enterobactin synthetase component F"/>
    <property type="match status" value="1"/>
</dbReference>
<dbReference type="PANTHER" id="PTHR45527:SF1">
    <property type="entry name" value="FATTY ACID SYNTHASE"/>
    <property type="match status" value="1"/>
</dbReference>
<dbReference type="GO" id="GO:0072330">
    <property type="term" value="P:monocarboxylic acid biosynthetic process"/>
    <property type="evidence" value="ECO:0007669"/>
    <property type="project" value="UniProtKB-ARBA"/>
</dbReference>
<dbReference type="PANTHER" id="PTHR45527">
    <property type="entry name" value="NONRIBOSOMAL PEPTIDE SYNTHETASE"/>
    <property type="match status" value="1"/>
</dbReference>
<dbReference type="Pfam" id="PF00550">
    <property type="entry name" value="PP-binding"/>
    <property type="match status" value="2"/>
</dbReference>
<dbReference type="Pfam" id="PF00501">
    <property type="entry name" value="AMP-binding"/>
    <property type="match status" value="2"/>
</dbReference>
<feature type="domain" description="Carrier" evidence="5">
    <location>
        <begin position="1591"/>
        <end position="1666"/>
    </location>
</feature>
<evidence type="ECO:0000256" key="3">
    <source>
        <dbReference type="ARBA" id="ARBA00022553"/>
    </source>
</evidence>
<sequence>MSNTIRCNWETAKLDYPRALFVPDLILKQAHTKPDALAAVCGPDQLSYRELTIRAGQLAMQLRGLGVGSNVLVGIYLERSLNLVIAQLAVFLAGGAYLPLDPRLPKERVKFLLRDSAAAVVLTQKSLRGHLLEDGVSLLSLDESSEKPAKLEETEQHDLQGWPAWRQDQLAYVIYTSGSTGLPKGVEITHANLMHLVAWHLHCYNLTAADRCSHLAGLSFDASVWETWPTLAAGASLWFVDEQTRLSPQLLRSWLVEQRITLSFVPTALAEELLLLAWPTQTTLRCLLTGGDVLHRYPPRNLPFQLFNHYGPTECTVVATVGLIEPGVQSVQAPPIGRAIANTRLYILDHNRRQRVPFGEVGELAIGGANVGKGYRGHPEWTNERFIELILPDQTTERVYCTGDLVRFLPDGQLEFLGRQDQQVKLRGFRIEPGEIEMALLGHPAIREALVLPHEARPGQKRLCAFLVYDNGPKPSYQELRTFIGQHLPDYMLPAAFVELEAMPLTANGKIDRSALVSRLEQEAGDALPQQAPLTETELTLALLWERILGISRPGRDAHFIAMGGHSLLAVRLVAAIKETFQVDLSYGKLFEHPLLGEQAALIDSLEQAESLPPLLPVSASEHYELSSGQKALWFLSRLVPDEPLYTNILAYRLSGPLHLVGLEKSINDLIKRHPALRTVFPLKGERPIQRVLPELALTLELLKLESGSSSERERQAMAWLRQAARQPFDLEQGPLIRAAVVQIAEQDHLLLLTLHHLISDGQSVAIFLRELAALYQGHCVGQPVSLPALPPHQLAFAAWQGELAGSNFFARQAAYWQEQLKSVPATLSLPTDYPRPARQAFHGAQKLFVLPAQLSQALLALSQAEGVTLFMTLLTAWAILLYRYSKQEVFAIGVPALNRSHPALEEAVGMFVNTLALRMDFSAAPGFLALLKQVYATAVAAYAQQELPFEQVVELLQPERSLSHNPIFQVMFAFQNEDFAALSLPQLTSQQVALDIGTSLFDLTLEAIESKQGLRILFEYNSELFAEATIARMIGHFQRVLEAIVANPDQPVASLPLLSEAECLQQLYDWNATAFAGSLQLPIATLVEAQAQQRPGQVALISEDVALSYQELNEQANQLARSLLARGVRTGSLVGVALERSPALVICLLAILKVGAAYLPLDPAYPPQRLASLLADAHPALLITQSWLAPLFPQVQGQTVYLDTLGTETEQQSKANLAISVESTTDMYVIYTSGSTGQPKGVVMPQRAVLNHLSWMQQRFPLSSEDCVLQHTSQSFDVSVWEIFAPLVLGAKLVLMPPDKDNDPEYFIKIIQRQRVSILQSVPALLVMLLEQRDFSQCTTLRRVFCGGEAMPASLVERFYATSTAELINMYGPTETCIDATYWVCPRTALPTNIPIGHPIGHAQAYVLDAHLQLLPVGVPGELYLGGHGLAAGYLNSPELTATRFIANPFPHTPGARLYKTGDLVCARSDGTLEFLGRLDQQVKVRGFRIELGEIEDILLKHPAIHEAMVVVRSYANDQRLLAAVVYQHGRSSSELELRSYLQERLPAYMIPSTFVSLPALPLTANGKYDRAALAELTLPETETSENYLAPRTQTEAKLVECWQSLLEHAQIGIKDNFFALGGSSLLAARIVARIREIWHIDLLLRSMFETPTIMELASKIDELLEQQQQVFQRRLETVIDPAAAQDLLAEFSALTDEDINRLFAALAKTTNEERLSNEK</sequence>
<keyword evidence="2" id="KW-0596">Phosphopantetheine</keyword>
<gene>
    <name evidence="6" type="ORF">EPA93_15890</name>
</gene>
<dbReference type="SUPFAM" id="SSF47336">
    <property type="entry name" value="ACP-like"/>
    <property type="match status" value="2"/>
</dbReference>
<feature type="domain" description="Carrier" evidence="5">
    <location>
        <begin position="532"/>
        <end position="607"/>
    </location>
</feature>
<dbReference type="GO" id="GO:0043041">
    <property type="term" value="P:amino acid activation for nonribosomal peptide biosynthetic process"/>
    <property type="evidence" value="ECO:0007669"/>
    <property type="project" value="TreeGrafter"/>
</dbReference>
<dbReference type="InterPro" id="IPR023213">
    <property type="entry name" value="CAT-like_dom_sf"/>
</dbReference>
<dbReference type="Gene3D" id="3.30.300.30">
    <property type="match status" value="2"/>
</dbReference>
<dbReference type="KEGG" id="kbs:EPA93_15890"/>
<evidence type="ECO:0000256" key="1">
    <source>
        <dbReference type="ARBA" id="ARBA00001957"/>
    </source>
</evidence>
<dbReference type="GO" id="GO:0005829">
    <property type="term" value="C:cytosol"/>
    <property type="evidence" value="ECO:0007669"/>
    <property type="project" value="TreeGrafter"/>
</dbReference>
<dbReference type="Proteomes" id="UP000290365">
    <property type="component" value="Chromosome"/>
</dbReference>
<dbReference type="FunFam" id="3.30.559.30:FF:000001">
    <property type="entry name" value="Non-ribosomal peptide synthetase"/>
    <property type="match status" value="1"/>
</dbReference>
<dbReference type="EMBL" id="CP035758">
    <property type="protein sequence ID" value="QBD77394.1"/>
    <property type="molecule type" value="Genomic_DNA"/>
</dbReference>
<keyword evidence="4" id="KW-0436">Ligase</keyword>
<dbReference type="InterPro" id="IPR006162">
    <property type="entry name" value="Ppantetheine_attach_site"/>
</dbReference>
<dbReference type="PROSITE" id="PS00012">
    <property type="entry name" value="PHOSPHOPANTETHEINE"/>
    <property type="match status" value="2"/>
</dbReference>
<dbReference type="FunFam" id="2.30.38.10:FF:000001">
    <property type="entry name" value="Non-ribosomal peptide synthetase PvdI"/>
    <property type="match status" value="1"/>
</dbReference>
<dbReference type="InterPro" id="IPR045851">
    <property type="entry name" value="AMP-bd_C_sf"/>
</dbReference>
<dbReference type="OrthoDB" id="9757538at2"/>
<dbReference type="SUPFAM" id="SSF52777">
    <property type="entry name" value="CoA-dependent acyltransferases"/>
    <property type="match status" value="2"/>
</dbReference>
<dbReference type="Pfam" id="PF13193">
    <property type="entry name" value="AMP-binding_C"/>
    <property type="match status" value="2"/>
</dbReference>
<keyword evidence="3" id="KW-0597">Phosphoprotein</keyword>
<dbReference type="FunFam" id="3.40.50.980:FF:000002">
    <property type="entry name" value="Enterobactin synthetase component F"/>
    <property type="match status" value="1"/>
</dbReference>
<dbReference type="FunFam" id="3.30.300.30:FF:000015">
    <property type="entry name" value="Nonribosomal peptide synthase SidD"/>
    <property type="match status" value="1"/>
</dbReference>
<dbReference type="Gene3D" id="3.40.50.980">
    <property type="match status" value="4"/>
</dbReference>
<comment type="cofactor">
    <cofactor evidence="1">
        <name>pantetheine 4'-phosphate</name>
        <dbReference type="ChEBI" id="CHEBI:47942"/>
    </cofactor>
</comment>
<dbReference type="InterPro" id="IPR001242">
    <property type="entry name" value="Condensation_dom"/>
</dbReference>
<dbReference type="SMART" id="SM00823">
    <property type="entry name" value="PKS_PP"/>
    <property type="match status" value="2"/>
</dbReference>
<dbReference type="FunFam" id="3.40.50.12780:FF:000012">
    <property type="entry name" value="Non-ribosomal peptide synthetase"/>
    <property type="match status" value="1"/>
</dbReference>
<name>A0A4P6JQ36_KTERU</name>
<evidence type="ECO:0000313" key="6">
    <source>
        <dbReference type="EMBL" id="QBD77394.1"/>
    </source>
</evidence>
<dbReference type="RefSeq" id="WP_129888451.1">
    <property type="nucleotide sequence ID" value="NZ_CP035758.1"/>
</dbReference>
<dbReference type="Gene3D" id="3.30.559.30">
    <property type="entry name" value="Nonribosomal peptide synthetase, condensation domain"/>
    <property type="match status" value="1"/>
</dbReference>
<dbReference type="PROSITE" id="PS00455">
    <property type="entry name" value="AMP_BINDING"/>
    <property type="match status" value="2"/>
</dbReference>
<dbReference type="InterPro" id="IPR009081">
    <property type="entry name" value="PP-bd_ACP"/>
</dbReference>
<evidence type="ECO:0000313" key="7">
    <source>
        <dbReference type="Proteomes" id="UP000290365"/>
    </source>
</evidence>
<dbReference type="InterPro" id="IPR036736">
    <property type="entry name" value="ACP-like_sf"/>
</dbReference>
<dbReference type="Gene3D" id="2.30.38.10">
    <property type="entry name" value="Luciferase, Domain 3"/>
    <property type="match status" value="2"/>
</dbReference>
<dbReference type="GO" id="GO:0016874">
    <property type="term" value="F:ligase activity"/>
    <property type="evidence" value="ECO:0007669"/>
    <property type="project" value="UniProtKB-KW"/>
</dbReference>
<dbReference type="InterPro" id="IPR025110">
    <property type="entry name" value="AMP-bd_C"/>
</dbReference>
<dbReference type="InterPro" id="IPR020806">
    <property type="entry name" value="PKS_PP-bd"/>
</dbReference>
<dbReference type="CDD" id="cd19531">
    <property type="entry name" value="LCL_NRPS-like"/>
    <property type="match status" value="1"/>
</dbReference>
<reference evidence="6 7" key="1">
    <citation type="submission" date="2019-01" db="EMBL/GenBank/DDBJ databases">
        <title>Ktedonosporobacter rubrisoli SCAWS-G2.</title>
        <authorList>
            <person name="Huang Y."/>
            <person name="Yan B."/>
        </authorList>
    </citation>
    <scope>NUCLEOTIDE SEQUENCE [LARGE SCALE GENOMIC DNA]</scope>
    <source>
        <strain evidence="6 7">SCAWS-G2</strain>
    </source>
</reference>
<dbReference type="FunFam" id="3.40.50.980:FF:000001">
    <property type="entry name" value="Non-ribosomal peptide synthetase"/>
    <property type="match status" value="2"/>
</dbReference>
<dbReference type="InterPro" id="IPR000873">
    <property type="entry name" value="AMP-dep_synth/lig_dom"/>
</dbReference>
<organism evidence="6 7">
    <name type="scientific">Ktedonosporobacter rubrisoli</name>
    <dbReference type="NCBI Taxonomy" id="2509675"/>
    <lineage>
        <taxon>Bacteria</taxon>
        <taxon>Bacillati</taxon>
        <taxon>Chloroflexota</taxon>
        <taxon>Ktedonobacteria</taxon>
        <taxon>Ktedonobacterales</taxon>
        <taxon>Ktedonosporobacteraceae</taxon>
        <taxon>Ktedonosporobacter</taxon>
    </lineage>
</organism>
<evidence type="ECO:0000256" key="2">
    <source>
        <dbReference type="ARBA" id="ARBA00022450"/>
    </source>
</evidence>
<dbReference type="Gene3D" id="1.10.1200.10">
    <property type="entry name" value="ACP-like"/>
    <property type="match status" value="2"/>
</dbReference>
<dbReference type="NCBIfam" id="TIGR01733">
    <property type="entry name" value="AA-adenyl-dom"/>
    <property type="match status" value="2"/>
</dbReference>
<dbReference type="InterPro" id="IPR010071">
    <property type="entry name" value="AA_adenyl_dom"/>
</dbReference>
<dbReference type="GO" id="GO:0044550">
    <property type="term" value="P:secondary metabolite biosynthetic process"/>
    <property type="evidence" value="ECO:0007669"/>
    <property type="project" value="UniProtKB-ARBA"/>
</dbReference>
<dbReference type="NCBIfam" id="NF003417">
    <property type="entry name" value="PRK04813.1"/>
    <property type="match status" value="2"/>
</dbReference>
<dbReference type="Gene3D" id="3.30.559.10">
    <property type="entry name" value="Chloramphenicol acetyltransferase-like domain"/>
    <property type="match status" value="1"/>
</dbReference>
<accession>A0A4P6JQ36</accession>